<protein>
    <recommendedName>
        <fullName evidence="1">PPIase cyclophilin-type domain-containing protein</fullName>
    </recommendedName>
</protein>
<dbReference type="PRINTS" id="PR00153">
    <property type="entry name" value="CSAPPISMRASE"/>
</dbReference>
<dbReference type="eggNOG" id="KOG0546">
    <property type="taxonomic scope" value="Eukaryota"/>
</dbReference>
<dbReference type="KEGG" id="ptm:GSPATT00016941001"/>
<dbReference type="PANTHER" id="PTHR11556">
    <property type="entry name" value="FRUCTOSE-1,6-BISPHOSPHATASE-RELATED"/>
    <property type="match status" value="1"/>
</dbReference>
<evidence type="ECO:0000259" key="1">
    <source>
        <dbReference type="PROSITE" id="PS50072"/>
    </source>
</evidence>
<evidence type="ECO:0000313" key="2">
    <source>
        <dbReference type="EMBL" id="CAK82554.1"/>
    </source>
</evidence>
<name>A0DHN7_PARTE</name>
<dbReference type="InParanoid" id="A0DHN7"/>
<gene>
    <name evidence="2" type="ORF">GSPATT00016941001</name>
</gene>
<dbReference type="InterPro" id="IPR000146">
    <property type="entry name" value="FBPase_class-1"/>
</dbReference>
<dbReference type="GO" id="GO:0005975">
    <property type="term" value="P:carbohydrate metabolic process"/>
    <property type="evidence" value="ECO:0007669"/>
    <property type="project" value="InterPro"/>
</dbReference>
<reference evidence="2 3" key="1">
    <citation type="journal article" date="2006" name="Nature">
        <title>Global trends of whole-genome duplications revealed by the ciliate Paramecium tetraurelia.</title>
        <authorList>
            <consortium name="Genoscope"/>
            <person name="Aury J.-M."/>
            <person name="Jaillon O."/>
            <person name="Duret L."/>
            <person name="Noel B."/>
            <person name="Jubin C."/>
            <person name="Porcel B.M."/>
            <person name="Segurens B."/>
            <person name="Daubin V."/>
            <person name="Anthouard V."/>
            <person name="Aiach N."/>
            <person name="Arnaiz O."/>
            <person name="Billaut A."/>
            <person name="Beisson J."/>
            <person name="Blanc I."/>
            <person name="Bouhouche K."/>
            <person name="Camara F."/>
            <person name="Duharcourt S."/>
            <person name="Guigo R."/>
            <person name="Gogendeau D."/>
            <person name="Katinka M."/>
            <person name="Keller A.-M."/>
            <person name="Kissmehl R."/>
            <person name="Klotz C."/>
            <person name="Koll F."/>
            <person name="Le Moue A."/>
            <person name="Lepere C."/>
            <person name="Malinsky S."/>
            <person name="Nowacki M."/>
            <person name="Nowak J.K."/>
            <person name="Plattner H."/>
            <person name="Poulain J."/>
            <person name="Ruiz F."/>
            <person name="Serrano V."/>
            <person name="Zagulski M."/>
            <person name="Dessen P."/>
            <person name="Betermier M."/>
            <person name="Weissenbach J."/>
            <person name="Scarpelli C."/>
            <person name="Schachter V."/>
            <person name="Sperling L."/>
            <person name="Meyer E."/>
            <person name="Cohen J."/>
            <person name="Wincker P."/>
        </authorList>
    </citation>
    <scope>NUCLEOTIDE SEQUENCE [LARGE SCALE GENOMIC DNA]</scope>
    <source>
        <strain evidence="2 3">Stock d4-2</strain>
    </source>
</reference>
<sequence>MSKIKVMSVTGNPDLLHFKNLQLTERKKTYEIQEMHESEYDHQVKLLKRDASLRIQIKKLQPLCNQEPFTMDDSFMSKTVKRFIKQKYHRPLLLIQNGTPTVHASRRIKFTQTMISQAYESQLRFFNSRKNSIYVQSLLAYVQMMLSIDDQLHPVVIELFNDFAPKACENFTKFCEGVNIEGKFYTYKNSKFTKYKPNGWFIQGGQFDKKISIYGGYFEDESYALKHDCEGIIGFANDGFQHTNHSQFYITLAPMPFFDYKRVAFGKIIRGMKQILKVLKQESHTDIVIYDCGRYDHQAQIRLKLEKFTDDFYSNIPENTQSFNKFIEAEQLKHNEASGDFTQLVKYLVEQMRVISKFVYSLTGLKKAIQYLNESFLKTQYCQILYILDNQQTLQADNQQSKYIVAFRAVDGTDSCRASAFIIFKKQTTQFKQVTLNDFKQQAEQIASMGYCVYGQTTQLVFGTGYNLSMFTLQNNDFKLQQQELQIPKKETFYSNNIKDDFLQNKIIANLPTKVMRYTDSIFTTLHRVVRLGGLAMYKEVSIFEAIICAFTLARSWGWSFCDGTTTFNQIRIRDINQLTYLYLGQQKWIQKIENHFLSIV</sequence>
<proteinExistence type="predicted"/>
<dbReference type="Proteomes" id="UP000000600">
    <property type="component" value="Unassembled WGS sequence"/>
</dbReference>
<evidence type="ECO:0000313" key="3">
    <source>
        <dbReference type="Proteomes" id="UP000000600"/>
    </source>
</evidence>
<dbReference type="Gene3D" id="2.40.100.10">
    <property type="entry name" value="Cyclophilin-like"/>
    <property type="match status" value="1"/>
</dbReference>
<dbReference type="InterPro" id="IPR029000">
    <property type="entry name" value="Cyclophilin-like_dom_sf"/>
</dbReference>
<dbReference type="SUPFAM" id="SSF56655">
    <property type="entry name" value="Carbohydrate phosphatase"/>
    <property type="match status" value="1"/>
</dbReference>
<organism evidence="2 3">
    <name type="scientific">Paramecium tetraurelia</name>
    <dbReference type="NCBI Taxonomy" id="5888"/>
    <lineage>
        <taxon>Eukaryota</taxon>
        <taxon>Sar</taxon>
        <taxon>Alveolata</taxon>
        <taxon>Ciliophora</taxon>
        <taxon>Intramacronucleata</taxon>
        <taxon>Oligohymenophorea</taxon>
        <taxon>Peniculida</taxon>
        <taxon>Parameciidae</taxon>
        <taxon>Paramecium</taxon>
    </lineage>
</organism>
<dbReference type="GO" id="GO:0016791">
    <property type="term" value="F:phosphatase activity"/>
    <property type="evidence" value="ECO:0007669"/>
    <property type="project" value="InterPro"/>
</dbReference>
<dbReference type="AlphaFoldDB" id="A0DHN7"/>
<dbReference type="PROSITE" id="PS50072">
    <property type="entry name" value="CSA_PPIASE_2"/>
    <property type="match status" value="1"/>
</dbReference>
<dbReference type="eggNOG" id="KOG1458">
    <property type="taxonomic scope" value="Eukaryota"/>
</dbReference>
<dbReference type="OrthoDB" id="271386at2759"/>
<dbReference type="SUPFAM" id="SSF50891">
    <property type="entry name" value="Cyclophilin-like"/>
    <property type="match status" value="1"/>
</dbReference>
<feature type="domain" description="PPIase cyclophilin-type" evidence="1">
    <location>
        <begin position="155"/>
        <end position="291"/>
    </location>
</feature>
<dbReference type="Pfam" id="PF00160">
    <property type="entry name" value="Pro_isomerase"/>
    <property type="match status" value="1"/>
</dbReference>
<dbReference type="GeneID" id="5035736"/>
<dbReference type="EMBL" id="CT868430">
    <property type="protein sequence ID" value="CAK82554.1"/>
    <property type="molecule type" value="Genomic_DNA"/>
</dbReference>
<dbReference type="Gene3D" id="3.30.540.10">
    <property type="entry name" value="Fructose-1,6-Bisphosphatase, subunit A, domain 1"/>
    <property type="match status" value="1"/>
</dbReference>
<dbReference type="HOGENOM" id="CLU_461152_0_0_1"/>
<keyword evidence="3" id="KW-1185">Reference proteome</keyword>
<dbReference type="PANTHER" id="PTHR11556:SF41">
    <property type="entry name" value="FRUCTOSE-1,6-BISPHOSPHATASE, CYTOSOLIC"/>
    <property type="match status" value="1"/>
</dbReference>
<dbReference type="FunFam" id="2.40.100.10:FF:000048">
    <property type="entry name" value="Peptidyl-prolyl cis-trans isomerase"/>
    <property type="match status" value="1"/>
</dbReference>
<dbReference type="InterPro" id="IPR002130">
    <property type="entry name" value="Cyclophilin-type_PPIase_dom"/>
</dbReference>
<accession>A0DHN7</accession>
<dbReference type="OMA" id="DFAPKAC"/>
<dbReference type="STRING" id="5888.A0DHN7"/>
<dbReference type="GO" id="GO:0005737">
    <property type="term" value="C:cytoplasm"/>
    <property type="evidence" value="ECO:0000318"/>
    <property type="project" value="GO_Central"/>
</dbReference>
<dbReference type="GO" id="GO:0003755">
    <property type="term" value="F:peptidyl-prolyl cis-trans isomerase activity"/>
    <property type="evidence" value="ECO:0007669"/>
    <property type="project" value="InterPro"/>
</dbReference>
<dbReference type="RefSeq" id="XP_001449951.1">
    <property type="nucleotide sequence ID" value="XM_001449914.1"/>
</dbReference>